<accession>A0A1B6F380</accession>
<feature type="region of interest" description="Disordered" evidence="1">
    <location>
        <begin position="111"/>
        <end position="157"/>
    </location>
</feature>
<dbReference type="AlphaFoldDB" id="A0A1B6F380"/>
<name>A0A1B6F380_9HEMI</name>
<feature type="region of interest" description="Disordered" evidence="1">
    <location>
        <begin position="1"/>
        <end position="75"/>
    </location>
</feature>
<dbReference type="EMBL" id="GECZ01025047">
    <property type="protein sequence ID" value="JAS44722.1"/>
    <property type="molecule type" value="Transcribed_RNA"/>
</dbReference>
<reference evidence="2" key="1">
    <citation type="submission" date="2015-11" db="EMBL/GenBank/DDBJ databases">
        <title>De novo transcriptome assembly of four potential Pierce s Disease insect vectors from Arizona vineyards.</title>
        <authorList>
            <person name="Tassone E.E."/>
        </authorList>
    </citation>
    <scope>NUCLEOTIDE SEQUENCE</scope>
</reference>
<feature type="compositionally biased region" description="Basic and acidic residues" evidence="1">
    <location>
        <begin position="113"/>
        <end position="151"/>
    </location>
</feature>
<organism evidence="2">
    <name type="scientific">Cuerna arida</name>
    <dbReference type="NCBI Taxonomy" id="1464854"/>
    <lineage>
        <taxon>Eukaryota</taxon>
        <taxon>Metazoa</taxon>
        <taxon>Ecdysozoa</taxon>
        <taxon>Arthropoda</taxon>
        <taxon>Hexapoda</taxon>
        <taxon>Insecta</taxon>
        <taxon>Pterygota</taxon>
        <taxon>Neoptera</taxon>
        <taxon>Paraneoptera</taxon>
        <taxon>Hemiptera</taxon>
        <taxon>Auchenorrhyncha</taxon>
        <taxon>Membracoidea</taxon>
        <taxon>Cicadellidae</taxon>
        <taxon>Cicadellinae</taxon>
        <taxon>Proconiini</taxon>
        <taxon>Cuerna</taxon>
    </lineage>
</organism>
<gene>
    <name evidence="2" type="ORF">g.21199</name>
</gene>
<protein>
    <submittedName>
        <fullName evidence="2">Uncharacterized protein</fullName>
    </submittedName>
</protein>
<evidence type="ECO:0000256" key="1">
    <source>
        <dbReference type="SAM" id="MobiDB-lite"/>
    </source>
</evidence>
<sequence length="157" mass="17072">MVKSKKNLKKEKAADSATDVETKDEGAVENQPEDEVAQNEDTSTKKRGKAKKEIETTILQKDPHSSQLQSPVLTVDPPVPSVKGVNNLCSSSSCGSPFSSYLDSPFLGWIEPASHDETENGEETETKENGEVATEKKKPAAEKKSEGHQKSCCETSY</sequence>
<evidence type="ECO:0000313" key="2">
    <source>
        <dbReference type="EMBL" id="JAS44722.1"/>
    </source>
</evidence>
<proteinExistence type="predicted"/>
<feature type="compositionally biased region" description="Basic and acidic residues" evidence="1">
    <location>
        <begin position="10"/>
        <end position="26"/>
    </location>
</feature>